<feature type="region of interest" description="Disordered" evidence="1">
    <location>
        <begin position="1"/>
        <end position="23"/>
    </location>
</feature>
<name>A0A381Y6A8_9ZZZZ</name>
<dbReference type="EMBL" id="UINC01017478">
    <property type="protein sequence ID" value="SVA72515.1"/>
    <property type="molecule type" value="Genomic_DNA"/>
</dbReference>
<organism evidence="2">
    <name type="scientific">marine metagenome</name>
    <dbReference type="NCBI Taxonomy" id="408172"/>
    <lineage>
        <taxon>unclassified sequences</taxon>
        <taxon>metagenomes</taxon>
        <taxon>ecological metagenomes</taxon>
    </lineage>
</organism>
<reference evidence="2" key="1">
    <citation type="submission" date="2018-05" db="EMBL/GenBank/DDBJ databases">
        <authorList>
            <person name="Lanie J.A."/>
            <person name="Ng W.-L."/>
            <person name="Kazmierczak K.M."/>
            <person name="Andrzejewski T.M."/>
            <person name="Davidsen T.M."/>
            <person name="Wayne K.J."/>
            <person name="Tettelin H."/>
            <person name="Glass J.I."/>
            <person name="Rusch D."/>
            <person name="Podicherti R."/>
            <person name="Tsui H.-C.T."/>
            <person name="Winkler M.E."/>
        </authorList>
    </citation>
    <scope>NUCLEOTIDE SEQUENCE</scope>
</reference>
<evidence type="ECO:0000313" key="2">
    <source>
        <dbReference type="EMBL" id="SVA72515.1"/>
    </source>
</evidence>
<sequence>MLATRANLPGYFLQKPGDVEQNR</sequence>
<gene>
    <name evidence="2" type="ORF">METZ01_LOCUS125369</name>
</gene>
<accession>A0A381Y6A8</accession>
<evidence type="ECO:0000256" key="1">
    <source>
        <dbReference type="SAM" id="MobiDB-lite"/>
    </source>
</evidence>
<protein>
    <submittedName>
        <fullName evidence="2">Uncharacterized protein</fullName>
    </submittedName>
</protein>
<feature type="non-terminal residue" evidence="2">
    <location>
        <position position="23"/>
    </location>
</feature>
<proteinExistence type="predicted"/>
<dbReference type="AlphaFoldDB" id="A0A381Y6A8"/>